<dbReference type="InterPro" id="IPR001584">
    <property type="entry name" value="Integrase_cat-core"/>
</dbReference>
<gene>
    <name evidence="2" type="ORF">C1I99_07080</name>
</gene>
<feature type="domain" description="Integrase catalytic" evidence="1">
    <location>
        <begin position="152"/>
        <end position="330"/>
    </location>
</feature>
<dbReference type="GO" id="GO:0003676">
    <property type="term" value="F:nucleic acid binding"/>
    <property type="evidence" value="ECO:0007669"/>
    <property type="project" value="InterPro"/>
</dbReference>
<keyword evidence="3" id="KW-1185">Reference proteome</keyword>
<dbReference type="Gene3D" id="3.30.420.10">
    <property type="entry name" value="Ribonuclease H-like superfamily/Ribonuclease H"/>
    <property type="match status" value="1"/>
</dbReference>
<dbReference type="PROSITE" id="PS50994">
    <property type="entry name" value="INTEGRASE"/>
    <property type="match status" value="1"/>
</dbReference>
<dbReference type="PANTHER" id="PTHR47515:SF2">
    <property type="entry name" value="INTEGRASE CORE DOMAIN PROTEIN"/>
    <property type="match status" value="1"/>
</dbReference>
<dbReference type="AlphaFoldDB" id="A0A2W2DWB8"/>
<reference evidence="2 3" key="1">
    <citation type="submission" date="2018-01" db="EMBL/GenBank/DDBJ databases">
        <title>Draft genome sequence of Salinispora sp. 13K206.</title>
        <authorList>
            <person name="Sahin N."/>
            <person name="Saygin H."/>
            <person name="Ay H."/>
        </authorList>
    </citation>
    <scope>NUCLEOTIDE SEQUENCE [LARGE SCALE GENOMIC DNA]</scope>
    <source>
        <strain evidence="2 3">13K206</strain>
    </source>
</reference>
<comment type="caution">
    <text evidence="2">The sequence shown here is derived from an EMBL/GenBank/DDBJ whole genome shotgun (WGS) entry which is preliminary data.</text>
</comment>
<sequence>MVFQLIYLVAIRVFDALFVVARSDSAVLAELLAPRHEVAVLRRQVHGRPRLSWPDRAILSALARRLPRAVRAHRIVTPATLLAWHRRLVRRRWTYPHRGGRPPVSDEIRKLIRRMARDNPRWGHKRIQGELLGLGHRVGLGTIRRILARGHLGPAPRDTDTSWRTFLRTQATGLLAADFFHVDTVWLRRLYVLVVMEIATRRIHLLGVTEHPTQAWVTQQARNLVMDLRKGAGAFRFLIRDRDTKYGTSFDTVLADEGVQVVKTPPRTPQANCFVERWGRSMREECTDHLLIYGQRHARTVLTEYVRHFNDHRPHQGRGQLPPNHDPEVVVPIHGVVQRQRRLGGAINEYHRAA</sequence>
<dbReference type="GO" id="GO:0015074">
    <property type="term" value="P:DNA integration"/>
    <property type="evidence" value="ECO:0007669"/>
    <property type="project" value="InterPro"/>
</dbReference>
<dbReference type="RefSeq" id="WP_111133403.1">
    <property type="nucleotide sequence ID" value="NZ_POUB01000028.1"/>
</dbReference>
<dbReference type="PANTHER" id="PTHR47515">
    <property type="entry name" value="LOW CALCIUM RESPONSE LOCUS PROTEIN T"/>
    <property type="match status" value="1"/>
</dbReference>
<dbReference type="Proteomes" id="UP000248749">
    <property type="component" value="Unassembled WGS sequence"/>
</dbReference>
<evidence type="ECO:0000313" key="2">
    <source>
        <dbReference type="EMBL" id="PZG01487.1"/>
    </source>
</evidence>
<organism evidence="2 3">
    <name type="scientific">Micromonospora deserti</name>
    <dbReference type="NCBI Taxonomy" id="2070366"/>
    <lineage>
        <taxon>Bacteria</taxon>
        <taxon>Bacillati</taxon>
        <taxon>Actinomycetota</taxon>
        <taxon>Actinomycetes</taxon>
        <taxon>Micromonosporales</taxon>
        <taxon>Micromonosporaceae</taxon>
        <taxon>Micromonospora</taxon>
    </lineage>
</organism>
<accession>A0A2W2DWB8</accession>
<dbReference type="OrthoDB" id="568335at2"/>
<evidence type="ECO:0000259" key="1">
    <source>
        <dbReference type="PROSITE" id="PS50994"/>
    </source>
</evidence>
<proteinExistence type="predicted"/>
<dbReference type="EMBL" id="POUB01000028">
    <property type="protein sequence ID" value="PZG01487.1"/>
    <property type="molecule type" value="Genomic_DNA"/>
</dbReference>
<dbReference type="InterPro" id="IPR012337">
    <property type="entry name" value="RNaseH-like_sf"/>
</dbReference>
<evidence type="ECO:0000313" key="3">
    <source>
        <dbReference type="Proteomes" id="UP000248749"/>
    </source>
</evidence>
<dbReference type="Pfam" id="PF13683">
    <property type="entry name" value="rve_3"/>
    <property type="match status" value="1"/>
</dbReference>
<protein>
    <submittedName>
        <fullName evidence="2">Integrase</fullName>
    </submittedName>
</protein>
<name>A0A2W2DWB8_9ACTN</name>
<dbReference type="SUPFAM" id="SSF53098">
    <property type="entry name" value="Ribonuclease H-like"/>
    <property type="match status" value="1"/>
</dbReference>
<dbReference type="InterPro" id="IPR036397">
    <property type="entry name" value="RNaseH_sf"/>
</dbReference>